<name>A0ABD0UQC6_DENTH</name>
<keyword evidence="4" id="KW-1185">Reference proteome</keyword>
<protein>
    <submittedName>
        <fullName evidence="3">Uncharacterized protein</fullName>
    </submittedName>
</protein>
<dbReference type="AlphaFoldDB" id="A0ABD0UQC6"/>
<proteinExistence type="predicted"/>
<evidence type="ECO:0000256" key="1">
    <source>
        <dbReference type="SAM" id="MobiDB-lite"/>
    </source>
</evidence>
<gene>
    <name evidence="3" type="ORF">M5K25_015480</name>
</gene>
<reference evidence="3 4" key="1">
    <citation type="journal article" date="2024" name="Plant Biotechnol. J.">
        <title>Dendrobium thyrsiflorum genome and its molecular insights into genes involved in important horticultural traits.</title>
        <authorList>
            <person name="Chen B."/>
            <person name="Wang J.Y."/>
            <person name="Zheng P.J."/>
            <person name="Li K.L."/>
            <person name="Liang Y.M."/>
            <person name="Chen X.F."/>
            <person name="Zhang C."/>
            <person name="Zhao X."/>
            <person name="He X."/>
            <person name="Zhang G.Q."/>
            <person name="Liu Z.J."/>
            <person name="Xu Q."/>
        </authorList>
    </citation>
    <scope>NUCLEOTIDE SEQUENCE [LARGE SCALE GENOMIC DNA]</scope>
    <source>
        <strain evidence="3">GZMU011</strain>
    </source>
</reference>
<accession>A0ABD0UQC6</accession>
<organism evidence="3 4">
    <name type="scientific">Dendrobium thyrsiflorum</name>
    <name type="common">Pinecone-like raceme dendrobium</name>
    <name type="synonym">Orchid</name>
    <dbReference type="NCBI Taxonomy" id="117978"/>
    <lineage>
        <taxon>Eukaryota</taxon>
        <taxon>Viridiplantae</taxon>
        <taxon>Streptophyta</taxon>
        <taxon>Embryophyta</taxon>
        <taxon>Tracheophyta</taxon>
        <taxon>Spermatophyta</taxon>
        <taxon>Magnoliopsida</taxon>
        <taxon>Liliopsida</taxon>
        <taxon>Asparagales</taxon>
        <taxon>Orchidaceae</taxon>
        <taxon>Epidendroideae</taxon>
        <taxon>Malaxideae</taxon>
        <taxon>Dendrobiinae</taxon>
        <taxon>Dendrobium</taxon>
    </lineage>
</organism>
<sequence>MMPNQAYIRVGSIGSGGGSAAVANGGSGTPSPPASPRRSPRMHRRGAKDGGGFGGRRLPPGAPRTLAQRLAWMLLSLLLRRQAIFLFAPLIYVSGMLLYMGTVSLDSVPAIISRPAPGSLYRSPQLYERLRADMDADNSSDGFSDFTPMGRSSSSRRRLHEWLIPERDHGFVYDDQGQTDLLQSTFFDVNLEVDDTVDEYIDRIIFTLAPAIEEHLPTGHWRVIGRPSTSPPPATSPTNNTIGNQESTPPIGQAFDIHLRASCTERWQMSGNMLTEVMVGDPA</sequence>
<feature type="region of interest" description="Disordered" evidence="1">
    <location>
        <begin position="18"/>
        <end position="60"/>
    </location>
</feature>
<evidence type="ECO:0000313" key="3">
    <source>
        <dbReference type="EMBL" id="KAL0915079.1"/>
    </source>
</evidence>
<keyword evidence="2" id="KW-0812">Transmembrane</keyword>
<comment type="caution">
    <text evidence="3">The sequence shown here is derived from an EMBL/GenBank/DDBJ whole genome shotgun (WGS) entry which is preliminary data.</text>
</comment>
<evidence type="ECO:0000313" key="4">
    <source>
        <dbReference type="Proteomes" id="UP001552299"/>
    </source>
</evidence>
<keyword evidence="2" id="KW-0472">Membrane</keyword>
<dbReference type="EMBL" id="JANQDX010000012">
    <property type="protein sequence ID" value="KAL0915079.1"/>
    <property type="molecule type" value="Genomic_DNA"/>
</dbReference>
<feature type="transmembrane region" description="Helical" evidence="2">
    <location>
        <begin position="83"/>
        <end position="105"/>
    </location>
</feature>
<keyword evidence="2" id="KW-1133">Transmembrane helix</keyword>
<dbReference type="Proteomes" id="UP001552299">
    <property type="component" value="Unassembled WGS sequence"/>
</dbReference>
<feature type="region of interest" description="Disordered" evidence="1">
    <location>
        <begin position="226"/>
        <end position="247"/>
    </location>
</feature>
<evidence type="ECO:0000256" key="2">
    <source>
        <dbReference type="SAM" id="Phobius"/>
    </source>
</evidence>